<dbReference type="eggNOG" id="ENOG5033PQN">
    <property type="taxonomic scope" value="Bacteria"/>
</dbReference>
<accession>I3CGN4</accession>
<proteinExistence type="predicted"/>
<dbReference type="RefSeq" id="WP_002686011.1">
    <property type="nucleotide sequence ID" value="NZ_JH600070.1"/>
</dbReference>
<dbReference type="Proteomes" id="UP000005744">
    <property type="component" value="Unassembled WGS sequence"/>
</dbReference>
<evidence type="ECO:0000313" key="2">
    <source>
        <dbReference type="EMBL" id="EIJ42777.1"/>
    </source>
</evidence>
<protein>
    <submittedName>
        <fullName evidence="2">Uncharacterized protein</fullName>
    </submittedName>
</protein>
<organism evidence="2 3">
    <name type="scientific">Beggiatoa alba B18LD</name>
    <dbReference type="NCBI Taxonomy" id="395493"/>
    <lineage>
        <taxon>Bacteria</taxon>
        <taxon>Pseudomonadati</taxon>
        <taxon>Pseudomonadota</taxon>
        <taxon>Gammaproteobacteria</taxon>
        <taxon>Thiotrichales</taxon>
        <taxon>Thiotrichaceae</taxon>
        <taxon>Beggiatoa</taxon>
    </lineage>
</organism>
<keyword evidence="3" id="KW-1185">Reference proteome</keyword>
<dbReference type="AlphaFoldDB" id="I3CGN4"/>
<dbReference type="OrthoDB" id="7054100at2"/>
<name>I3CGN4_9GAMM</name>
<feature type="region of interest" description="Disordered" evidence="1">
    <location>
        <begin position="187"/>
        <end position="206"/>
    </location>
</feature>
<reference evidence="2 3" key="1">
    <citation type="submission" date="2011-11" db="EMBL/GenBank/DDBJ databases">
        <title>Improved High-Quality Draft sequence of Beggiatoa alba B18lD.</title>
        <authorList>
            <consortium name="US DOE Joint Genome Institute"/>
            <person name="Lucas S."/>
            <person name="Han J."/>
            <person name="Lapidus A."/>
            <person name="Cheng J.-F."/>
            <person name="Goodwin L."/>
            <person name="Pitluck S."/>
            <person name="Peters L."/>
            <person name="Mikhailova N."/>
            <person name="Held B."/>
            <person name="Detter J.C."/>
            <person name="Han C."/>
            <person name="Tapia R."/>
            <person name="Land M."/>
            <person name="Hauser L."/>
            <person name="Kyrpides N."/>
            <person name="Ivanova N."/>
            <person name="Pagani I."/>
            <person name="Samuel K."/>
            <person name="Teske A."/>
            <person name="Mueller J."/>
            <person name="Woyke T."/>
        </authorList>
    </citation>
    <scope>NUCLEOTIDE SEQUENCE [LARGE SCALE GENOMIC DNA]</scope>
    <source>
        <strain evidence="2 3">B18LD</strain>
    </source>
</reference>
<gene>
    <name evidence="2" type="ORF">BegalDRAFT_1905</name>
</gene>
<dbReference type="HOGENOM" id="CLU_016162_0_0_6"/>
<sequence>MRTLRHFLSFFSYISLLLLSGLVGSSSAFAISYPLLEGAMGMDTQGELFYPDVQFSGGTAINGQSTYQTQISQKLTDTADVVGTIQVAPADVGKQADIFVFAVTTLEGFSEEYYFMLGANLYIDLWDQYTNTIVPFMPKVTLGEQESFTIYSGRFFYAGQLDVFFGYRLADGTFIYSNQPIIITIKSSSTEPDPNEPDIPTTDNDPINGISALTTYRFTGQESKTLVGTSTESASGFNCTGTVNSADQIGRLALVSLFYDNGCYTDGRYNNNNYLVDKGLVSSSTQQQFEAYRISPPTAKAQSFLASQHAIYYQFPSQVDYNVYRLDSSGLNKVASVSAANIQLNQWTPIKTLIVSELSEAVTYVMIPASQNISAYPSIATGIEAAHLATTSLGTPFKYRYSLNGFPFDTKTDFPYSPNQWQNIYAQPRQFFWVSRSDGQKGVIWQDKNSNNVQVTWLANDLRSYSTQALNTNGAMLVAATSDGNGSLYVLTIQTGDGSSNNSARTAMLYKFAESGMLSTMQTLDTSKTGLNIVSFNTDNVASLRYSQGLLGLIIGRKMHAGNDGLNHQGAIAVVFDANSLSLRKNFGQTSGHSFENILTVNAQAEFIGVDLGDNYPRGIHLHRFTDSRIDSRVVYTFKTEHGTSATNPAGNSYPFYASISDSTHPYYQWSNDNRVYTELGGVIEGQQGYTVVFAGEKSPTGVALDNSRVGNYLNDPRNIGLVQVVKDFANVSTTDNNVVPDGLVTTNGLTETGGFYTFNGTWAAQRNTGIVWLTDYQDKTTANVSRLKSLKLNDGNILLLWELWTNSHYVNTYALKITEQGQKLSEITALGTEVRLQRTDDIWLNNNSVYIANGNKMEQKLEIIVLPLAN</sequence>
<evidence type="ECO:0000313" key="3">
    <source>
        <dbReference type="Proteomes" id="UP000005744"/>
    </source>
</evidence>
<dbReference type="EMBL" id="JH600070">
    <property type="protein sequence ID" value="EIJ42777.1"/>
    <property type="molecule type" value="Genomic_DNA"/>
</dbReference>
<evidence type="ECO:0000256" key="1">
    <source>
        <dbReference type="SAM" id="MobiDB-lite"/>
    </source>
</evidence>